<dbReference type="Proteomes" id="UP000521676">
    <property type="component" value="Unassembled WGS sequence"/>
</dbReference>
<evidence type="ECO:0000313" key="1">
    <source>
        <dbReference type="EMBL" id="NWJ47026.1"/>
    </source>
</evidence>
<name>A0A8T7M4N3_9CHLR</name>
<evidence type="ECO:0000313" key="2">
    <source>
        <dbReference type="EMBL" id="WJW70341.1"/>
    </source>
</evidence>
<sequence length="301" mass="34929">MLEQLFYKIGLLRETQNGIFIPESFSFPSRILQVLVELYRQYFPEKWQSSEVSLELPSGQEHGYTPRELEFLNLCQALFPFSSEYLEEMAEEGEYSTEIPVYSLEIDWYDTAPSDFAPCLQILLLLAGCASPEQLTLPVEYSQILLHLEEFNREVVMEREAYLPPRLDSYLESYTSRSSPAEEWSPYFGSDNKRLKELCQLRDDPLAQLPLALDAIFHQTGCAMLDASDEMPIEAFWDKENLDWLAQETRQAEETWQKMEELGNWLLADPAHLEVAFELWKVLYRVPLREEGAVPGEEKTG</sequence>
<dbReference type="EMBL" id="JACATZ010000002">
    <property type="protein sequence ID" value="NWJ47026.1"/>
    <property type="molecule type" value="Genomic_DNA"/>
</dbReference>
<dbReference type="AlphaFoldDB" id="A0A8T7M4N3"/>
<proteinExistence type="predicted"/>
<dbReference type="Proteomes" id="UP001431572">
    <property type="component" value="Plasmid unnamed2"/>
</dbReference>
<evidence type="ECO:0000313" key="4">
    <source>
        <dbReference type="Proteomes" id="UP001431572"/>
    </source>
</evidence>
<protein>
    <submittedName>
        <fullName evidence="1">Uncharacterized protein</fullName>
    </submittedName>
</protein>
<dbReference type="EMBL" id="CP128402">
    <property type="protein sequence ID" value="WJW70341.1"/>
    <property type="molecule type" value="Genomic_DNA"/>
</dbReference>
<keyword evidence="2" id="KW-0614">Plasmid</keyword>
<accession>A0A8T7M4N3</accession>
<gene>
    <name evidence="1" type="ORF">HXX08_14280</name>
    <name evidence="2" type="ORF">OZ401_004911</name>
</gene>
<reference evidence="2" key="2">
    <citation type="journal article" date="2024" name="Nature">
        <title>Anoxygenic phototroph of the Chloroflexota uses a type I reaction centre.</title>
        <authorList>
            <person name="Tsuji J.M."/>
            <person name="Shaw N.A."/>
            <person name="Nagashima S."/>
            <person name="Venkiteswaran J.J."/>
            <person name="Schiff S.L."/>
            <person name="Watanabe T."/>
            <person name="Fukui M."/>
            <person name="Hanada S."/>
            <person name="Tank M."/>
            <person name="Neufeld J.D."/>
        </authorList>
    </citation>
    <scope>NUCLEOTIDE SEQUENCE</scope>
    <source>
        <strain evidence="2">L227-S17</strain>
        <plasmid evidence="2 4">unnamed2</plasmid>
    </source>
</reference>
<keyword evidence="4" id="KW-1185">Reference proteome</keyword>
<geneLocation type="plasmid" evidence="2 4">
    <name>unnamed2</name>
</geneLocation>
<evidence type="ECO:0000313" key="3">
    <source>
        <dbReference type="Proteomes" id="UP000521676"/>
    </source>
</evidence>
<organism evidence="1 3">
    <name type="scientific">Candidatus Chlorohelix allophototropha</name>
    <dbReference type="NCBI Taxonomy" id="3003348"/>
    <lineage>
        <taxon>Bacteria</taxon>
        <taxon>Bacillati</taxon>
        <taxon>Chloroflexota</taxon>
        <taxon>Chloroflexia</taxon>
        <taxon>Candidatus Chloroheliales</taxon>
        <taxon>Candidatus Chloroheliaceae</taxon>
        <taxon>Candidatus Chlorohelix</taxon>
    </lineage>
</organism>
<reference evidence="1 3" key="1">
    <citation type="submission" date="2020-06" db="EMBL/GenBank/DDBJ databases">
        <title>Anoxygenic phototrophic Chloroflexota member uses a Type I reaction center.</title>
        <authorList>
            <person name="Tsuji J.M."/>
            <person name="Shaw N.A."/>
            <person name="Nagashima S."/>
            <person name="Venkiteswaran J."/>
            <person name="Schiff S.L."/>
            <person name="Hanada S."/>
            <person name="Tank M."/>
            <person name="Neufeld J.D."/>
        </authorList>
    </citation>
    <scope>NUCLEOTIDE SEQUENCE [LARGE SCALE GENOMIC DNA]</scope>
    <source>
        <strain evidence="1">L227-S17</strain>
    </source>
</reference>
<dbReference type="RefSeq" id="WP_341472209.1">
    <property type="nucleotide sequence ID" value="NZ_CP128402.1"/>
</dbReference>